<dbReference type="InterPro" id="IPR005481">
    <property type="entry name" value="BC-like_N"/>
</dbReference>
<dbReference type="SMART" id="SM00878">
    <property type="entry name" value="Biotin_carb_C"/>
    <property type="match status" value="1"/>
</dbReference>
<dbReference type="SUPFAM" id="SSF51246">
    <property type="entry name" value="Rudiment single hybrid motif"/>
    <property type="match status" value="1"/>
</dbReference>
<dbReference type="PANTHER" id="PTHR18866">
    <property type="entry name" value="CARBOXYLASE:PYRUVATE/ACETYL-COA/PROPIONYL-COA CARBOXYLASE"/>
    <property type="match status" value="1"/>
</dbReference>
<comment type="cofactor">
    <cofactor evidence="1">
        <name>biotin</name>
        <dbReference type="ChEBI" id="CHEBI:57586"/>
    </cofactor>
</comment>
<dbReference type="SUPFAM" id="SSF51230">
    <property type="entry name" value="Single hybrid motif"/>
    <property type="match status" value="1"/>
</dbReference>
<dbReference type="InterPro" id="IPR000089">
    <property type="entry name" value="Biotin_lipoyl"/>
</dbReference>
<dbReference type="EC" id="6.3.4.14" evidence="11"/>
<dbReference type="InterPro" id="IPR005482">
    <property type="entry name" value="Biotin_COase_C"/>
</dbReference>
<keyword evidence="5" id="KW-0809">Transit peptide</keyword>
<dbReference type="Pfam" id="PF02785">
    <property type="entry name" value="Biotin_carb_C"/>
    <property type="match status" value="1"/>
</dbReference>
<dbReference type="EC" id="6.3.4.3" evidence="11"/>
<keyword evidence="6" id="KW-0092">Biotin</keyword>
<feature type="domain" description="Lipoyl-binding" evidence="8">
    <location>
        <begin position="592"/>
        <end position="668"/>
    </location>
</feature>
<evidence type="ECO:0000256" key="1">
    <source>
        <dbReference type="ARBA" id="ARBA00001953"/>
    </source>
</evidence>
<evidence type="ECO:0000256" key="2">
    <source>
        <dbReference type="ARBA" id="ARBA00022598"/>
    </source>
</evidence>
<dbReference type="SUPFAM" id="SSF52440">
    <property type="entry name" value="PreATP-grasp domain"/>
    <property type="match status" value="1"/>
</dbReference>
<dbReference type="FunFam" id="3.40.50.20:FF:000010">
    <property type="entry name" value="Propionyl-CoA carboxylase subunit alpha"/>
    <property type="match status" value="1"/>
</dbReference>
<dbReference type="PANTHER" id="PTHR18866:SF33">
    <property type="entry name" value="METHYLCROTONOYL-COA CARBOXYLASE SUBUNIT ALPHA, MITOCHONDRIAL-RELATED"/>
    <property type="match status" value="1"/>
</dbReference>
<dbReference type="GO" id="GO:0004075">
    <property type="term" value="F:biotin carboxylase activity"/>
    <property type="evidence" value="ECO:0007669"/>
    <property type="project" value="UniProtKB-EC"/>
</dbReference>
<dbReference type="AlphaFoldDB" id="S0FW82"/>
<evidence type="ECO:0000256" key="6">
    <source>
        <dbReference type="ARBA" id="ARBA00023267"/>
    </source>
</evidence>
<dbReference type="FunFam" id="2.40.50.100:FF:000003">
    <property type="entry name" value="Acetyl-CoA carboxylase biotin carboxyl carrier protein"/>
    <property type="match status" value="1"/>
</dbReference>
<evidence type="ECO:0000259" key="10">
    <source>
        <dbReference type="PROSITE" id="PS50979"/>
    </source>
</evidence>
<dbReference type="FunFam" id="3.30.1490.20:FF:000003">
    <property type="entry name" value="acetyl-CoA carboxylase isoform X1"/>
    <property type="match status" value="1"/>
</dbReference>
<dbReference type="PROSITE" id="PS50975">
    <property type="entry name" value="ATP_GRASP"/>
    <property type="match status" value="1"/>
</dbReference>
<keyword evidence="2 11" id="KW-0436">Ligase</keyword>
<protein>
    <submittedName>
        <fullName evidence="11">Acetyl-/propionyl-coenzyme A carboxylase alpha chain</fullName>
        <ecNumber evidence="11">6.3.4.14</ecNumber>
        <ecNumber evidence="11">6.3.4.3</ecNumber>
    </submittedName>
</protein>
<keyword evidence="12" id="KW-1185">Reference proteome</keyword>
<dbReference type="PROSITE" id="PS50979">
    <property type="entry name" value="BC"/>
    <property type="match status" value="1"/>
</dbReference>
<dbReference type="FunFam" id="3.30.470.20:FF:000028">
    <property type="entry name" value="Methylcrotonoyl-CoA carboxylase subunit alpha, mitochondrial"/>
    <property type="match status" value="1"/>
</dbReference>
<dbReference type="PROSITE" id="PS00866">
    <property type="entry name" value="CPSASE_1"/>
    <property type="match status" value="1"/>
</dbReference>
<accession>S0FW82</accession>
<dbReference type="Proteomes" id="UP000014216">
    <property type="component" value="Unassembled WGS sequence"/>
</dbReference>
<sequence length="672" mass="73889">MFDSILIANRGEIAVRIIRTCKRLGIRTVAVYSDADTRSLHRQMADEAVYIGKSPAAESYLNQEKILSAARDSGCRAVHPGYGFLSENTRFAESVQAAGLEFIGPPSQAIALMGDKIASKDLAVKAGVPVIPGHTRVLEDVDEALSIAREIGYPVLLKPAAGGGGKGMRIVAGPDQMADALSASRQETRKAFGDTRIFMERYIQQPRHVEIQVLADAFGHVVFLGERECSIQRRYQKIIEESPSPGVSPDLRQRMGLSACDLARQAGYVNAGTVEFVLAPDGKFYFLEMNTRLQVEHPVTEMVTGLDLVELQLRIAAKEPLPFDQAGVNFSGWAMEARICAEDPARGFAPATGMITRYAEPGGEAVRVDSGVDTGSKIGVHYDSMLAKVICHGKNREGARMALIEALNGYHIEGVVTNIDFANSVLCEPAFAAGELDTGFIDRHFDGHLSLSPPDEGHLKLSALTAALVYHVRNILVRESVKSMVTRIGGGKGITGTHHYVVRSETAVYEIQMEKGPDGNQWIICVNQDRMVVEPPDFEFYRRRLKLKIDGRYHRFRLRYDRSFFWIAFCGLIRLFEVYRPEEWELIGYMPAGKEALPSDELPCPMPGLVVDVPVKKGDRVTRGQNLVTLESMKMESGVASPVDGTIAEVLVTQGDAVDAGDVLVRFMKHHT</sequence>
<evidence type="ECO:0000259" key="9">
    <source>
        <dbReference type="PROSITE" id="PS50975"/>
    </source>
</evidence>
<dbReference type="CDD" id="cd06850">
    <property type="entry name" value="biotinyl_domain"/>
    <property type="match status" value="1"/>
</dbReference>
<dbReference type="PROSITE" id="PS00867">
    <property type="entry name" value="CPSASE_2"/>
    <property type="match status" value="1"/>
</dbReference>
<dbReference type="InterPro" id="IPR016185">
    <property type="entry name" value="PreATP-grasp_dom_sf"/>
</dbReference>
<dbReference type="RefSeq" id="WP_006966830.1">
    <property type="nucleotide sequence ID" value="NZ_APJX01000006.1"/>
</dbReference>
<evidence type="ECO:0000256" key="7">
    <source>
        <dbReference type="PROSITE-ProRule" id="PRU00409"/>
    </source>
</evidence>
<dbReference type="GO" id="GO:0004329">
    <property type="term" value="F:formate-tetrahydrofolate ligase activity"/>
    <property type="evidence" value="ECO:0007669"/>
    <property type="project" value="UniProtKB-EC"/>
</dbReference>
<feature type="domain" description="ATP-grasp" evidence="9">
    <location>
        <begin position="120"/>
        <end position="317"/>
    </location>
</feature>
<dbReference type="GO" id="GO:0046872">
    <property type="term" value="F:metal ion binding"/>
    <property type="evidence" value="ECO:0007669"/>
    <property type="project" value="InterPro"/>
</dbReference>
<comment type="caution">
    <text evidence="11">The sequence shown here is derived from an EMBL/GenBank/DDBJ whole genome shotgun (WGS) entry which is preliminary data.</text>
</comment>
<evidence type="ECO:0000313" key="11">
    <source>
        <dbReference type="EMBL" id="EMS78990.1"/>
    </source>
</evidence>
<dbReference type="NCBIfam" id="NF006367">
    <property type="entry name" value="PRK08591.1"/>
    <property type="match status" value="1"/>
</dbReference>
<organism evidence="11 12">
    <name type="scientific">Desulfotignum phosphitoxidans DSM 13687</name>
    <dbReference type="NCBI Taxonomy" id="1286635"/>
    <lineage>
        <taxon>Bacteria</taxon>
        <taxon>Pseudomonadati</taxon>
        <taxon>Thermodesulfobacteriota</taxon>
        <taxon>Desulfobacteria</taxon>
        <taxon>Desulfobacterales</taxon>
        <taxon>Desulfobacteraceae</taxon>
        <taxon>Desulfotignum</taxon>
    </lineage>
</organism>
<dbReference type="OrthoDB" id="9769961at2"/>
<dbReference type="InterPro" id="IPR011053">
    <property type="entry name" value="Single_hybrid_motif"/>
</dbReference>
<name>S0FW82_9BACT</name>
<dbReference type="InterPro" id="IPR011761">
    <property type="entry name" value="ATP-grasp"/>
</dbReference>
<evidence type="ECO:0000313" key="12">
    <source>
        <dbReference type="Proteomes" id="UP000014216"/>
    </source>
</evidence>
<feature type="domain" description="Biotin carboxylation" evidence="10">
    <location>
        <begin position="1"/>
        <end position="446"/>
    </location>
</feature>
<keyword evidence="4 7" id="KW-0067">ATP-binding</keyword>
<dbReference type="EMBL" id="APJX01000006">
    <property type="protein sequence ID" value="EMS78990.1"/>
    <property type="molecule type" value="Genomic_DNA"/>
</dbReference>
<dbReference type="Pfam" id="PF00289">
    <property type="entry name" value="Biotin_carb_N"/>
    <property type="match status" value="1"/>
</dbReference>
<dbReference type="InterPro" id="IPR005479">
    <property type="entry name" value="CPAse_ATP-bd"/>
</dbReference>
<dbReference type="InterPro" id="IPR011054">
    <property type="entry name" value="Rudment_hybrid_motif"/>
</dbReference>
<dbReference type="InterPro" id="IPR011764">
    <property type="entry name" value="Biotin_carboxylation_dom"/>
</dbReference>
<evidence type="ECO:0000256" key="3">
    <source>
        <dbReference type="ARBA" id="ARBA00022741"/>
    </source>
</evidence>
<evidence type="ECO:0000259" key="8">
    <source>
        <dbReference type="PROSITE" id="PS50968"/>
    </source>
</evidence>
<keyword evidence="3 7" id="KW-0547">Nucleotide-binding</keyword>
<dbReference type="PATRIC" id="fig|1286635.3.peg.3065"/>
<dbReference type="Gene3D" id="3.30.470.20">
    <property type="entry name" value="ATP-grasp fold, B domain"/>
    <property type="match status" value="1"/>
</dbReference>
<dbReference type="Gene3D" id="2.40.50.100">
    <property type="match status" value="1"/>
</dbReference>
<dbReference type="InterPro" id="IPR050856">
    <property type="entry name" value="Biotin_carboxylase_complex"/>
</dbReference>
<proteinExistence type="predicted"/>
<evidence type="ECO:0000256" key="4">
    <source>
        <dbReference type="ARBA" id="ARBA00022840"/>
    </source>
</evidence>
<dbReference type="PROSITE" id="PS50968">
    <property type="entry name" value="BIOTINYL_LIPOYL"/>
    <property type="match status" value="1"/>
</dbReference>
<dbReference type="Pfam" id="PF00364">
    <property type="entry name" value="Biotin_lipoyl"/>
    <property type="match status" value="1"/>
</dbReference>
<dbReference type="GO" id="GO:0005524">
    <property type="term" value="F:ATP binding"/>
    <property type="evidence" value="ECO:0007669"/>
    <property type="project" value="UniProtKB-UniRule"/>
</dbReference>
<dbReference type="SUPFAM" id="SSF56059">
    <property type="entry name" value="Glutathione synthetase ATP-binding domain-like"/>
    <property type="match status" value="1"/>
</dbReference>
<dbReference type="Pfam" id="PF02786">
    <property type="entry name" value="CPSase_L_D2"/>
    <property type="match status" value="1"/>
</dbReference>
<gene>
    <name evidence="11" type="primary">accA</name>
    <name evidence="11" type="ORF">Dpo_6c01890</name>
</gene>
<evidence type="ECO:0000256" key="5">
    <source>
        <dbReference type="ARBA" id="ARBA00022946"/>
    </source>
</evidence>
<reference evidence="11 12" key="1">
    <citation type="journal article" date="2013" name="Genome Announc.">
        <title>Draft Genome Sequence of Desulfotignum phosphitoxidans DSM 13687 Strain FiPS-3.</title>
        <authorList>
            <person name="Poehlein A."/>
            <person name="Daniel R."/>
            <person name="Simeonova D.D."/>
        </authorList>
    </citation>
    <scope>NUCLEOTIDE SEQUENCE [LARGE SCALE GENOMIC DNA]</scope>
    <source>
        <strain evidence="11 12">DSM 13687</strain>
    </source>
</reference>